<proteinExistence type="predicted"/>
<feature type="coiled-coil region" evidence="1">
    <location>
        <begin position="436"/>
        <end position="490"/>
    </location>
</feature>
<accession>A0A8E1WKB0</accession>
<dbReference type="PANTHER" id="PTHR32114">
    <property type="entry name" value="ABC TRANSPORTER ABCH.3"/>
    <property type="match status" value="1"/>
</dbReference>
<gene>
    <name evidence="3" type="ORF">HNQ96_005359</name>
</gene>
<dbReference type="PANTHER" id="PTHR32114:SF2">
    <property type="entry name" value="ABC TRANSPORTER ABCH.3"/>
    <property type="match status" value="1"/>
</dbReference>
<evidence type="ECO:0000259" key="2">
    <source>
        <dbReference type="Pfam" id="PF13476"/>
    </source>
</evidence>
<dbReference type="RefSeq" id="WP_184772871.1">
    <property type="nucleotide sequence ID" value="NZ_JACHGI010000016.1"/>
</dbReference>
<name>A0A8E1WKB0_9HYPH</name>
<sequence>MTDIQLQELEVSNFRSIKGMVRAPLDAKVILVHGENGAGKTSLLSAIEMALTGRIVSLGRADPQYQKQLLHRSAERGHIDLRTLGLRGGNHFHSVLTMAGVEPGDKLPAGPASFFSERCYLPQSLLGQLLQIYQDSDSAPNSPLSRFVNELLGLDRLDAIETGLLPAADIRNLRKTTDRYGQVEYEKTRLERTLSEHRGARDAAAKIIAEALGDLNLALAQLELLNPIDETRLDLIEEAISQSPEDAQLNDLADQRRQVLAVQQEAVRNVSTVSQQSETSLSEAHGKANSALQGWQREFENVFSQLRDRVTKILPDAVLPQADPEAMCLDALKLLRARKVQLNERAVRAAQDTKRESEVAAELIVAGKHLTTIDGEIGRIAANSGNLAAALAELSSFVSNDHCPVCDRDFAEKGQGPLTEHLNHKVRSLSGSAERLLGLSTNRAEQQVLVERLEREATELKSRLLEPKALADLERESADVDALVVELDQRQNVAREGSRLAAVETATRRALAGHQSADLARTATMATLTELTETLGQAAPELIATPQSAIVQLLDALDQRTAALNMRVSARRTAKDALRRIRAEVAKRESAKKLINNDTSTYSEVESALSKANGIRADAQKIRAEVEVVRSRIIVREFNERLNRLWRDLFVRLAPNEPFVPAFKIPSESTHRLNPKLITTHRSGGAGGTPGAMLSAGNLNTAALTLFIALHLSVSPQLPWLILDDPVQSMDDVHIAHFAALLRTLSKGQKRQVIVAVHDRQLFEYLRLELSPAFAGDSLLSLELSRGPKQDTRCLPDRRSFKEETALRSAA</sequence>
<keyword evidence="1" id="KW-0175">Coiled coil</keyword>
<dbReference type="SUPFAM" id="SSF52540">
    <property type="entry name" value="P-loop containing nucleoside triphosphate hydrolases"/>
    <property type="match status" value="1"/>
</dbReference>
<dbReference type="Pfam" id="PF13476">
    <property type="entry name" value="AAA_23"/>
    <property type="match status" value="1"/>
</dbReference>
<evidence type="ECO:0000313" key="4">
    <source>
        <dbReference type="Proteomes" id="UP000532373"/>
    </source>
</evidence>
<keyword evidence="3" id="KW-0378">Hydrolase</keyword>
<dbReference type="Gene3D" id="3.40.50.300">
    <property type="entry name" value="P-loop containing nucleotide triphosphate hydrolases"/>
    <property type="match status" value="2"/>
</dbReference>
<keyword evidence="3" id="KW-0540">Nuclease</keyword>
<organism evidence="3 4">
    <name type="scientific">Aminobacter carboxidus</name>
    <dbReference type="NCBI Taxonomy" id="376165"/>
    <lineage>
        <taxon>Bacteria</taxon>
        <taxon>Pseudomonadati</taxon>
        <taxon>Pseudomonadota</taxon>
        <taxon>Alphaproteobacteria</taxon>
        <taxon>Hyphomicrobiales</taxon>
        <taxon>Phyllobacteriaceae</taxon>
        <taxon>Aminobacter</taxon>
    </lineage>
</organism>
<evidence type="ECO:0000256" key="1">
    <source>
        <dbReference type="SAM" id="Coils"/>
    </source>
</evidence>
<feature type="domain" description="Rad50/SbcC-type AAA" evidence="2">
    <location>
        <begin position="9"/>
        <end position="64"/>
    </location>
</feature>
<dbReference type="GO" id="GO:0004527">
    <property type="term" value="F:exonuclease activity"/>
    <property type="evidence" value="ECO:0007669"/>
    <property type="project" value="UniProtKB-KW"/>
</dbReference>
<dbReference type="InterPro" id="IPR027417">
    <property type="entry name" value="P-loop_NTPase"/>
</dbReference>
<dbReference type="AlphaFoldDB" id="A0A8E1WKB0"/>
<protein>
    <submittedName>
        <fullName evidence="3">Exonuclease SbcC</fullName>
    </submittedName>
</protein>
<dbReference type="GO" id="GO:0016887">
    <property type="term" value="F:ATP hydrolysis activity"/>
    <property type="evidence" value="ECO:0007669"/>
    <property type="project" value="InterPro"/>
</dbReference>
<dbReference type="InterPro" id="IPR038729">
    <property type="entry name" value="Rad50/SbcC_AAA"/>
</dbReference>
<dbReference type="GO" id="GO:0006302">
    <property type="term" value="P:double-strand break repair"/>
    <property type="evidence" value="ECO:0007669"/>
    <property type="project" value="InterPro"/>
</dbReference>
<keyword evidence="3" id="KW-0269">Exonuclease</keyword>
<dbReference type="EMBL" id="JACHGI010000016">
    <property type="protein sequence ID" value="MBB6469469.1"/>
    <property type="molecule type" value="Genomic_DNA"/>
</dbReference>
<dbReference type="Proteomes" id="UP000532373">
    <property type="component" value="Unassembled WGS sequence"/>
</dbReference>
<evidence type="ECO:0000313" key="3">
    <source>
        <dbReference type="EMBL" id="MBB6469469.1"/>
    </source>
</evidence>
<comment type="caution">
    <text evidence="3">The sequence shown here is derived from an EMBL/GenBank/DDBJ whole genome shotgun (WGS) entry which is preliminary data.</text>
</comment>
<reference evidence="3 4" key="1">
    <citation type="submission" date="2020-08" db="EMBL/GenBank/DDBJ databases">
        <title>Genomic Encyclopedia of Type Strains, Phase IV (KMG-IV): sequencing the most valuable type-strain genomes for metagenomic binning, comparative biology and taxonomic classification.</title>
        <authorList>
            <person name="Goeker M."/>
        </authorList>
    </citation>
    <scope>NUCLEOTIDE SEQUENCE [LARGE SCALE GENOMIC DNA]</scope>
    <source>
        <strain evidence="3 4">DSM 17454</strain>
    </source>
</reference>